<proteinExistence type="predicted"/>
<dbReference type="InterPro" id="IPR000195">
    <property type="entry name" value="Rab-GAP-TBC_dom"/>
</dbReference>
<dbReference type="KEGG" id="yli:2909176"/>
<feature type="compositionally biased region" description="Low complexity" evidence="2">
    <location>
        <begin position="86"/>
        <end position="98"/>
    </location>
</feature>
<dbReference type="eggNOG" id="ENOG502QVXN">
    <property type="taxonomic scope" value="Eukaryota"/>
</dbReference>
<reference evidence="5 7" key="2">
    <citation type="submission" date="2018-07" db="EMBL/GenBank/DDBJ databases">
        <title>Draft Genome Assemblies for Five Robust Yarrowia lipolytica Strains Exhibiting High Lipid Production and Pentose Sugar Utilization and Sugar Alcohol Secretion from Undetoxified Lignocellulosic Biomass Hydrolysates.</title>
        <authorList>
            <consortium name="DOE Joint Genome Institute"/>
            <person name="Walker C."/>
            <person name="Ryu S."/>
            <person name="Na H."/>
            <person name="Zane M."/>
            <person name="LaButti K."/>
            <person name="Lipzen A."/>
            <person name="Haridas S."/>
            <person name="Barry K."/>
            <person name="Grigoriev I.V."/>
            <person name="Quarterman J."/>
            <person name="Slininger P."/>
            <person name="Dien B."/>
            <person name="Trinh C.T."/>
        </authorList>
    </citation>
    <scope>NUCLEOTIDE SEQUENCE [LARGE SCALE GENOMIC DNA]</scope>
    <source>
        <strain evidence="5 7">YB392</strain>
    </source>
</reference>
<name>A0A1D8N927_YARLL</name>
<accession>A0A1D8N927</accession>
<dbReference type="EMBL" id="KZ859006">
    <property type="protein sequence ID" value="RDW25289.1"/>
    <property type="molecule type" value="Genomic_DNA"/>
</dbReference>
<dbReference type="Proteomes" id="UP000256601">
    <property type="component" value="Unassembled WGS sequence"/>
</dbReference>
<dbReference type="VEuPathDB" id="FungiDB:YALI1_C00615g"/>
<dbReference type="VEuPathDB" id="FungiDB:YALI0_C00473g"/>
<organism evidence="4 6">
    <name type="scientific">Yarrowia lipolytica</name>
    <name type="common">Candida lipolytica</name>
    <dbReference type="NCBI Taxonomy" id="4952"/>
    <lineage>
        <taxon>Eukaryota</taxon>
        <taxon>Fungi</taxon>
        <taxon>Dikarya</taxon>
        <taxon>Ascomycota</taxon>
        <taxon>Saccharomycotina</taxon>
        <taxon>Dipodascomycetes</taxon>
        <taxon>Dipodascales</taxon>
        <taxon>Dipodascales incertae sedis</taxon>
        <taxon>Yarrowia</taxon>
    </lineage>
</organism>
<feature type="coiled-coil region" evidence="1">
    <location>
        <begin position="199"/>
        <end position="231"/>
    </location>
</feature>
<dbReference type="AlphaFoldDB" id="A0A1D8N927"/>
<feature type="compositionally biased region" description="Low complexity" evidence="2">
    <location>
        <begin position="397"/>
        <end position="409"/>
    </location>
</feature>
<dbReference type="OMA" id="LRFKVWP"/>
<feature type="compositionally biased region" description="Low complexity" evidence="2">
    <location>
        <begin position="378"/>
        <end position="390"/>
    </location>
</feature>
<dbReference type="InterPro" id="IPR035969">
    <property type="entry name" value="Rab-GAP_TBC_sf"/>
</dbReference>
<evidence type="ECO:0000259" key="3">
    <source>
        <dbReference type="PROSITE" id="PS50086"/>
    </source>
</evidence>
<dbReference type="SUPFAM" id="SSF47923">
    <property type="entry name" value="Ypt/Rab-GAP domain of gyp1p"/>
    <property type="match status" value="1"/>
</dbReference>
<dbReference type="Proteomes" id="UP000182444">
    <property type="component" value="Chromosome 1C"/>
</dbReference>
<dbReference type="EMBL" id="CP017555">
    <property type="protein sequence ID" value="AOW02145.1"/>
    <property type="molecule type" value="Genomic_DNA"/>
</dbReference>
<evidence type="ECO:0000313" key="6">
    <source>
        <dbReference type="Proteomes" id="UP000182444"/>
    </source>
</evidence>
<protein>
    <recommendedName>
        <fullName evidence="3">Rab-GAP TBC domain-containing protein</fullName>
    </recommendedName>
</protein>
<dbReference type="PROSITE" id="PS50086">
    <property type="entry name" value="TBC_RABGAP"/>
    <property type="match status" value="1"/>
</dbReference>
<dbReference type="RefSeq" id="XP_501287.1">
    <property type="nucleotide sequence ID" value="XM_501287.1"/>
</dbReference>
<dbReference type="OrthoDB" id="27140at2759"/>
<feature type="compositionally biased region" description="Polar residues" evidence="2">
    <location>
        <begin position="367"/>
        <end position="376"/>
    </location>
</feature>
<sequence>MEEDPGICNGNYVMIKSDKPKEHKQHVQRSPIKTADSALSRALHKQPFSPPQEPQQPLPTQQTALADTTSPSVSPPSLPQSYLEPASHATAATSVSSSVERKARFKHHKKPTVSDSPRLVELCEEYISNKNIDALAKIARQRGLPPHLRQKAWPMLLAEHPYVIEPNVGLPEPRRRTNGGSKSSSSSSEQCKSETEIPIRRLKGDLSRLQRKLKSQKMNKLELQYKQLQSNPSSHVSTTLSARSTPLSISPVSAASEGSLTMDHLNQVVVSESHDAQRFDIYEDAIESFLTKYHVKYESGLVWVAAAVAECVDPLECDNWIQVYENFLLVLLHTPQRDIGINEIEDRFSGKNYYSDGVTSEPFCETPATSNENPVTNGAAAAAQAAAAEAEGQRPKTAPASTSPSTPSSQKIASHVLTDSISLFLSGFRRGLPELSAHFDEEDVLASIGGGDEWLIWWIKWMGAKTWNSSDRARVWDMYLGWKRVSDSQCQKNIAEEAAAAAANGVSAPASPSSDASESDIGMDPFWSPMKLDRVQEPNLPPRIQHLFICLAMIKAKKNTLLELEQSEIREYLSRLGKSKDIEGIVLEAGEIWRSWQWSELESEE</sequence>
<feature type="compositionally biased region" description="Pro residues" evidence="2">
    <location>
        <begin position="48"/>
        <end position="57"/>
    </location>
</feature>
<feature type="region of interest" description="Disordered" evidence="2">
    <location>
        <begin position="166"/>
        <end position="197"/>
    </location>
</feature>
<feature type="region of interest" description="Disordered" evidence="2">
    <location>
        <begin position="363"/>
        <end position="411"/>
    </location>
</feature>
<feature type="domain" description="Rab-GAP TBC" evidence="3">
    <location>
        <begin position="143"/>
        <end position="483"/>
    </location>
</feature>
<evidence type="ECO:0000313" key="5">
    <source>
        <dbReference type="EMBL" id="RDW25289.1"/>
    </source>
</evidence>
<feature type="region of interest" description="Disordered" evidence="2">
    <location>
        <begin position="1"/>
        <end position="113"/>
    </location>
</feature>
<gene>
    <name evidence="5" type="ORF">B0I71DRAFT_132855</name>
    <name evidence="4" type="ORF">YALI1_C00615g</name>
</gene>
<dbReference type="Gene3D" id="1.10.472.80">
    <property type="entry name" value="Ypt/Rab-GAP domain of gyp1p, domain 3"/>
    <property type="match status" value="1"/>
</dbReference>
<reference evidence="4 6" key="1">
    <citation type="journal article" date="2016" name="PLoS ONE">
        <title>Sequence Assembly of Yarrowia lipolytica Strain W29/CLIB89 Shows Transposable Element Diversity.</title>
        <authorList>
            <person name="Magnan C."/>
            <person name="Yu J."/>
            <person name="Chang I."/>
            <person name="Jahn E."/>
            <person name="Kanomata Y."/>
            <person name="Wu J."/>
            <person name="Zeller M."/>
            <person name="Oakes M."/>
            <person name="Baldi P."/>
            <person name="Sandmeyer S."/>
        </authorList>
    </citation>
    <scope>NUCLEOTIDE SEQUENCE [LARGE SCALE GENOMIC DNA]</scope>
    <source>
        <strain evidence="4">CLIB89</strain>
        <strain evidence="6">CLIB89(W29)</strain>
    </source>
</reference>
<dbReference type="GeneID" id="2909176"/>
<evidence type="ECO:0000256" key="1">
    <source>
        <dbReference type="SAM" id="Coils"/>
    </source>
</evidence>
<evidence type="ECO:0000256" key="2">
    <source>
        <dbReference type="SAM" id="MobiDB-lite"/>
    </source>
</evidence>
<evidence type="ECO:0000313" key="7">
    <source>
        <dbReference type="Proteomes" id="UP000256601"/>
    </source>
</evidence>
<keyword evidence="1" id="KW-0175">Coiled coil</keyword>
<evidence type="ECO:0000313" key="4">
    <source>
        <dbReference type="EMBL" id="AOW02145.1"/>
    </source>
</evidence>